<dbReference type="InterPro" id="IPR014710">
    <property type="entry name" value="RmlC-like_jellyroll"/>
</dbReference>
<feature type="binding site" evidence="2">
    <location>
        <position position="57"/>
    </location>
    <ligand>
        <name>Fe cation</name>
        <dbReference type="ChEBI" id="CHEBI:24875"/>
    </ligand>
</feature>
<keyword evidence="2" id="KW-0408">Iron</keyword>
<feature type="binding site" evidence="2">
    <location>
        <position position="101"/>
    </location>
    <ligand>
        <name>Fe cation</name>
        <dbReference type="ChEBI" id="CHEBI:24875"/>
    </ligand>
</feature>
<dbReference type="Pfam" id="PF17954">
    <property type="entry name" value="Pirin_C_2"/>
    <property type="match status" value="1"/>
</dbReference>
<dbReference type="InterPro" id="IPR012093">
    <property type="entry name" value="Pirin"/>
</dbReference>
<dbReference type="RefSeq" id="WP_152216660.1">
    <property type="nucleotide sequence ID" value="NZ_JBAQYD010000255.1"/>
</dbReference>
<feature type="domain" description="Quercetin 2,3-dioxygenase C-terminal cupin" evidence="5">
    <location>
        <begin position="151"/>
        <end position="232"/>
    </location>
</feature>
<evidence type="ECO:0000259" key="4">
    <source>
        <dbReference type="Pfam" id="PF02678"/>
    </source>
</evidence>
<dbReference type="InterPro" id="IPR003829">
    <property type="entry name" value="Pirin_N_dom"/>
</dbReference>
<evidence type="ECO:0000313" key="7">
    <source>
        <dbReference type="Proteomes" id="UP000468901"/>
    </source>
</evidence>
<sequence>MIDIRPFESLGGANHGWLNAKHHFSFSNYYDPARMGWGVLRVWNDDLIKPRTGFPPHPHRDMEIITFVREGAITHRDHLNNQGRTAAGDVQVMSAGRGIQHEEWNLEDADTTLFQIWIETRKQGIRPRWEQAEFPKDDRKGQLVQLASGKPDAPAEALYIEQDAAILGANLEKGQEVTYALPGGRLGYLVPSKGSVTVNGVLVPERSGAAIRDVENLVIRAEEDAEIVLADLPPEA</sequence>
<proteinExistence type="inferred from homology"/>
<dbReference type="GO" id="GO:0046872">
    <property type="term" value="F:metal ion binding"/>
    <property type="evidence" value="ECO:0007669"/>
    <property type="project" value="UniProtKB-KW"/>
</dbReference>
<evidence type="ECO:0000256" key="3">
    <source>
        <dbReference type="RuleBase" id="RU003457"/>
    </source>
</evidence>
<accession>A0A6N6VHP1</accession>
<comment type="caution">
    <text evidence="6">The sequence shown here is derived from an EMBL/GenBank/DDBJ whole genome shotgun (WGS) entry which is preliminary data.</text>
</comment>
<gene>
    <name evidence="6" type="ORF">F2P47_12275</name>
</gene>
<dbReference type="EMBL" id="WESC01000010">
    <property type="protein sequence ID" value="KAB7739488.1"/>
    <property type="molecule type" value="Genomic_DNA"/>
</dbReference>
<reference evidence="6 7" key="1">
    <citation type="submission" date="2019-09" db="EMBL/GenBank/DDBJ databases">
        <title>Parvibaculum sedimenti sp. nov., isolated from sediment.</title>
        <authorList>
            <person name="Wang Y."/>
        </authorList>
    </citation>
    <scope>NUCLEOTIDE SEQUENCE [LARGE SCALE GENOMIC DNA]</scope>
    <source>
        <strain evidence="6 7">HXT-9</strain>
    </source>
</reference>
<dbReference type="SUPFAM" id="SSF51182">
    <property type="entry name" value="RmlC-like cupins"/>
    <property type="match status" value="1"/>
</dbReference>
<keyword evidence="7" id="KW-1185">Reference proteome</keyword>
<dbReference type="InterPro" id="IPR041602">
    <property type="entry name" value="Quercetinase_C"/>
</dbReference>
<evidence type="ECO:0000259" key="5">
    <source>
        <dbReference type="Pfam" id="PF17954"/>
    </source>
</evidence>
<dbReference type="PANTHER" id="PTHR43212:SF3">
    <property type="entry name" value="QUERCETIN 2,3-DIOXYGENASE"/>
    <property type="match status" value="1"/>
</dbReference>
<evidence type="ECO:0008006" key="8">
    <source>
        <dbReference type="Google" id="ProtNLM"/>
    </source>
</evidence>
<dbReference type="Proteomes" id="UP000468901">
    <property type="component" value="Unassembled WGS sequence"/>
</dbReference>
<feature type="binding site" evidence="2">
    <location>
        <position position="103"/>
    </location>
    <ligand>
        <name>Fe cation</name>
        <dbReference type="ChEBI" id="CHEBI:24875"/>
    </ligand>
</feature>
<keyword evidence="2" id="KW-0479">Metal-binding</keyword>
<comment type="cofactor">
    <cofactor evidence="2">
        <name>Fe cation</name>
        <dbReference type="ChEBI" id="CHEBI:24875"/>
    </cofactor>
    <text evidence="2">Binds 1 Fe cation per subunit.</text>
</comment>
<comment type="similarity">
    <text evidence="1 3">Belongs to the pirin family.</text>
</comment>
<dbReference type="PIRSF" id="PIRSF006232">
    <property type="entry name" value="Pirin"/>
    <property type="match status" value="1"/>
</dbReference>
<dbReference type="CDD" id="cd02910">
    <property type="entry name" value="cupin_Yhhw_N"/>
    <property type="match status" value="1"/>
</dbReference>
<evidence type="ECO:0000313" key="6">
    <source>
        <dbReference type="EMBL" id="KAB7739488.1"/>
    </source>
</evidence>
<dbReference type="Gene3D" id="2.60.120.10">
    <property type="entry name" value="Jelly Rolls"/>
    <property type="match status" value="2"/>
</dbReference>
<name>A0A6N6VHP1_9HYPH</name>
<dbReference type="InterPro" id="IPR011051">
    <property type="entry name" value="RmlC_Cupin_sf"/>
</dbReference>
<evidence type="ECO:0000256" key="2">
    <source>
        <dbReference type="PIRSR" id="PIRSR006232-1"/>
    </source>
</evidence>
<dbReference type="PANTHER" id="PTHR43212">
    <property type="entry name" value="QUERCETIN 2,3-DIOXYGENASE"/>
    <property type="match status" value="1"/>
</dbReference>
<protein>
    <recommendedName>
        <fullName evidence="8">Pirin family protein</fullName>
    </recommendedName>
</protein>
<feature type="domain" description="Pirin N-terminal" evidence="4">
    <location>
        <begin position="12"/>
        <end position="118"/>
    </location>
</feature>
<evidence type="ECO:0000256" key="1">
    <source>
        <dbReference type="ARBA" id="ARBA00008416"/>
    </source>
</evidence>
<dbReference type="AlphaFoldDB" id="A0A6N6VHP1"/>
<organism evidence="6 7">
    <name type="scientific">Parvibaculum sedimenti</name>
    <dbReference type="NCBI Taxonomy" id="2608632"/>
    <lineage>
        <taxon>Bacteria</taxon>
        <taxon>Pseudomonadati</taxon>
        <taxon>Pseudomonadota</taxon>
        <taxon>Alphaproteobacteria</taxon>
        <taxon>Hyphomicrobiales</taxon>
        <taxon>Parvibaculaceae</taxon>
        <taxon>Parvibaculum</taxon>
    </lineage>
</organism>
<dbReference type="Pfam" id="PF02678">
    <property type="entry name" value="Pirin"/>
    <property type="match status" value="1"/>
</dbReference>
<feature type="binding site" evidence="2">
    <location>
        <position position="59"/>
    </location>
    <ligand>
        <name>Fe cation</name>
        <dbReference type="ChEBI" id="CHEBI:24875"/>
    </ligand>
</feature>